<accession>A0AAJ0D4S6</accession>
<dbReference type="InterPro" id="IPR045112">
    <property type="entry name" value="PPAN-like"/>
</dbReference>
<evidence type="ECO:0000259" key="2">
    <source>
        <dbReference type="PROSITE" id="PS50833"/>
    </source>
</evidence>
<sequence>MAKRRVKKRTHIPHTNGIASAPGNTASKPGSRAPKSMVIRIGASAVGPAVSQLVRDVRSVLEPQTAARLKERRGNKLRDFTTMAGPLGVTHLLLFSRSEPKVGRSGNVNMRLAVTPRGPTMHFRVEGYSLCKDVMKVQKRPKGKPQGEFLAPPLLVMNNFSSKPQDETEAGKKGGGNAVPKNLESLATTVFQSLFPPINPTHTPLNSIKRVLLLDRKTAPSSTTPDDDSSHPYVLNLRHYAITTRTAKSVAKPLRRLDAAEKISHAGQKRRRAAVPNLGKLHDVADYLLDQHAADGFTSASDSEPDTDAEVEVLAPAQQRVRDRREKKKDANEADEDADGRPAGRPDRAQARVERKGIKLQELGPRLRLRLTKLEEGMCGGKVMWHEYIRKSDQEVKQMEKVHDARRKERERRRDEQKANVERKKRKRQANGQAEDDEDEEGLDEDGDMWDDYEDDEEMMDVDGEVDDGGVELRLTTAAKAPPRKRKADTTYVEDNKDILLAGGDSGIGHAVALKNKEKRLKLVIPVPEVKEQEDLLQKLPGELRNKIYAFVLVDDEEIRLYRNKRYGTVKHWRRTKFHGPGIFLASKQMRQEAMSVYYQTNDFVISTNTVDLPSGLAYFEQISGLCRAVPFDNFTLSISSRGWRSLPTWWPIAQLIRKTASGKGGDWIELFDCRVSYHVKPYFYDMLLLALGVRRRGDSEAKLKFDFKTGRRSSLLSWTMNVPSA</sequence>
<feature type="domain" description="Brix" evidence="2">
    <location>
        <begin position="36"/>
        <end position="380"/>
    </location>
</feature>
<evidence type="ECO:0000313" key="3">
    <source>
        <dbReference type="EMBL" id="KAK3046076.1"/>
    </source>
</evidence>
<evidence type="ECO:0000256" key="1">
    <source>
        <dbReference type="SAM" id="MobiDB-lite"/>
    </source>
</evidence>
<feature type="compositionally biased region" description="Basic residues" evidence="1">
    <location>
        <begin position="1"/>
        <end position="12"/>
    </location>
</feature>
<feature type="region of interest" description="Disordered" evidence="1">
    <location>
        <begin position="395"/>
        <end position="452"/>
    </location>
</feature>
<name>A0AAJ0D4S6_9PEZI</name>
<dbReference type="GO" id="GO:0000027">
    <property type="term" value="P:ribosomal large subunit assembly"/>
    <property type="evidence" value="ECO:0007669"/>
    <property type="project" value="TreeGrafter"/>
</dbReference>
<feature type="compositionally biased region" description="Basic and acidic residues" evidence="1">
    <location>
        <begin position="395"/>
        <end position="422"/>
    </location>
</feature>
<gene>
    <name evidence="3" type="primary">SSF1</name>
    <name evidence="3" type="ORF">LTR09_012414</name>
</gene>
<comment type="caution">
    <text evidence="3">The sequence shown here is derived from an EMBL/GenBank/DDBJ whole genome shotgun (WGS) entry which is preliminary data.</text>
</comment>
<dbReference type="SMART" id="SM00879">
    <property type="entry name" value="Brix"/>
    <property type="match status" value="1"/>
</dbReference>
<dbReference type="PROSITE" id="PS50833">
    <property type="entry name" value="BRIX"/>
    <property type="match status" value="1"/>
</dbReference>
<proteinExistence type="predicted"/>
<evidence type="ECO:0000313" key="4">
    <source>
        <dbReference type="Proteomes" id="UP001271007"/>
    </source>
</evidence>
<dbReference type="EMBL" id="JAWDJX010000117">
    <property type="protein sequence ID" value="KAK3046076.1"/>
    <property type="molecule type" value="Genomic_DNA"/>
</dbReference>
<protein>
    <submittedName>
        <fullName evidence="3">rRNA-binding ribosome biosynthesis protein</fullName>
    </submittedName>
</protein>
<feature type="compositionally biased region" description="Basic and acidic residues" evidence="1">
    <location>
        <begin position="339"/>
        <end position="357"/>
    </location>
</feature>
<feature type="compositionally biased region" description="Basic and acidic residues" evidence="1">
    <location>
        <begin position="320"/>
        <end position="332"/>
    </location>
</feature>
<keyword evidence="4" id="KW-1185">Reference proteome</keyword>
<dbReference type="GO" id="GO:0006364">
    <property type="term" value="P:rRNA processing"/>
    <property type="evidence" value="ECO:0007669"/>
    <property type="project" value="InterPro"/>
</dbReference>
<dbReference type="Proteomes" id="UP001271007">
    <property type="component" value="Unassembled WGS sequence"/>
</dbReference>
<dbReference type="PANTHER" id="PTHR12661">
    <property type="entry name" value="PETER PAN-RELATED"/>
    <property type="match status" value="1"/>
</dbReference>
<dbReference type="AlphaFoldDB" id="A0AAJ0D4S6"/>
<dbReference type="Pfam" id="PF04427">
    <property type="entry name" value="Brix"/>
    <property type="match status" value="1"/>
</dbReference>
<reference evidence="3" key="1">
    <citation type="submission" date="2023-04" db="EMBL/GenBank/DDBJ databases">
        <title>Black Yeasts Isolated from many extreme environments.</title>
        <authorList>
            <person name="Coleine C."/>
            <person name="Stajich J.E."/>
            <person name="Selbmann L."/>
        </authorList>
    </citation>
    <scope>NUCLEOTIDE SEQUENCE</scope>
    <source>
        <strain evidence="3">CCFEE 5312</strain>
    </source>
</reference>
<organism evidence="3 4">
    <name type="scientific">Extremus antarcticus</name>
    <dbReference type="NCBI Taxonomy" id="702011"/>
    <lineage>
        <taxon>Eukaryota</taxon>
        <taxon>Fungi</taxon>
        <taxon>Dikarya</taxon>
        <taxon>Ascomycota</taxon>
        <taxon>Pezizomycotina</taxon>
        <taxon>Dothideomycetes</taxon>
        <taxon>Dothideomycetidae</taxon>
        <taxon>Mycosphaerellales</taxon>
        <taxon>Extremaceae</taxon>
        <taxon>Extremus</taxon>
    </lineage>
</organism>
<feature type="compositionally biased region" description="Acidic residues" evidence="1">
    <location>
        <begin position="434"/>
        <end position="452"/>
    </location>
</feature>
<feature type="region of interest" description="Disordered" evidence="1">
    <location>
        <begin position="1"/>
        <end position="33"/>
    </location>
</feature>
<dbReference type="InterPro" id="IPR007109">
    <property type="entry name" value="Brix"/>
</dbReference>
<dbReference type="PANTHER" id="PTHR12661:SF5">
    <property type="entry name" value="SUPPRESSOR OF SWI4 1 HOMOLOG"/>
    <property type="match status" value="1"/>
</dbReference>
<feature type="region of interest" description="Disordered" evidence="1">
    <location>
        <begin position="314"/>
        <end position="357"/>
    </location>
</feature>
<dbReference type="GO" id="GO:0019843">
    <property type="term" value="F:rRNA binding"/>
    <property type="evidence" value="ECO:0007669"/>
    <property type="project" value="InterPro"/>
</dbReference>
<dbReference type="GO" id="GO:0030687">
    <property type="term" value="C:preribosome, large subunit precursor"/>
    <property type="evidence" value="ECO:0007669"/>
    <property type="project" value="TreeGrafter"/>
</dbReference>